<reference evidence="1" key="1">
    <citation type="submission" date="2019-08" db="EMBL/GenBank/DDBJ databases">
        <title>The complete genome of Acinetobacter defluvii strain WCHAD010030.</title>
        <authorList>
            <person name="Hu Y."/>
            <person name="Qin J."/>
            <person name="Feng Y."/>
            <person name="Zong Z."/>
        </authorList>
    </citation>
    <scope>NUCLEOTIDE SEQUENCE</scope>
    <source>
        <strain evidence="1">WCHA30</strain>
    </source>
</reference>
<sequence>MGLDITAYKNLQSFPGQYDEETDEVVNLNTGETVNWNNYFKPCINHHYAERAKDVNESLFYTFEDSIGFRAGSYIGYNYWREQLAKLAGYLASESECDSSHPYSTSAWKADSGAFWELISFSDCEGVIGTEVSKKLYQDFMDFEEHAKQVDDRFYELYVEWKTAFEYACVNGAVSFH</sequence>
<keyword evidence="2" id="KW-1185">Reference proteome</keyword>
<evidence type="ECO:0000313" key="1">
    <source>
        <dbReference type="EMBL" id="AWL29375.1"/>
    </source>
</evidence>
<name>A0A2S2FF12_9GAMM</name>
<dbReference type="AlphaFoldDB" id="A0A2S2FF12"/>
<dbReference type="KEGG" id="adv:DJ533_12735"/>
<dbReference type="RefSeq" id="WP_065992503.1">
    <property type="nucleotide sequence ID" value="NZ_CP029397.2"/>
</dbReference>
<proteinExistence type="predicted"/>
<protein>
    <submittedName>
        <fullName evidence="1">Uncharacterized protein</fullName>
    </submittedName>
</protein>
<dbReference type="OrthoDB" id="8961589at2"/>
<accession>A0A2S2FF12</accession>
<organism evidence="1 2">
    <name type="scientific">Acinetobacter defluvii</name>
    <dbReference type="NCBI Taxonomy" id="1871111"/>
    <lineage>
        <taxon>Bacteria</taxon>
        <taxon>Pseudomonadati</taxon>
        <taxon>Pseudomonadota</taxon>
        <taxon>Gammaproteobacteria</taxon>
        <taxon>Moraxellales</taxon>
        <taxon>Moraxellaceae</taxon>
        <taxon>Acinetobacter</taxon>
    </lineage>
</organism>
<dbReference type="STRING" id="1871111.GCA_001704615_01270"/>
<dbReference type="EMBL" id="CP029397">
    <property type="protein sequence ID" value="AWL29375.1"/>
    <property type="molecule type" value="Genomic_DNA"/>
</dbReference>
<evidence type="ECO:0000313" key="2">
    <source>
        <dbReference type="Proteomes" id="UP000245977"/>
    </source>
</evidence>
<gene>
    <name evidence="1" type="ORF">DJ533_12735</name>
</gene>
<dbReference type="Proteomes" id="UP000245977">
    <property type="component" value="Chromosome"/>
</dbReference>